<name>A0A1H3RGD0_9RHOB</name>
<dbReference type="RefSeq" id="WP_092645740.1">
    <property type="nucleotide sequence ID" value="NZ_FNPX01000008.1"/>
</dbReference>
<evidence type="ECO:0000313" key="2">
    <source>
        <dbReference type="EMBL" id="SDZ23999.1"/>
    </source>
</evidence>
<evidence type="ECO:0000256" key="1">
    <source>
        <dbReference type="SAM" id="Phobius"/>
    </source>
</evidence>
<organism evidence="2 3">
    <name type="scientific">Jannaschia faecimaris</name>
    <dbReference type="NCBI Taxonomy" id="1244108"/>
    <lineage>
        <taxon>Bacteria</taxon>
        <taxon>Pseudomonadati</taxon>
        <taxon>Pseudomonadota</taxon>
        <taxon>Alphaproteobacteria</taxon>
        <taxon>Rhodobacterales</taxon>
        <taxon>Roseobacteraceae</taxon>
        <taxon>Jannaschia</taxon>
    </lineage>
</organism>
<dbReference type="EMBL" id="FNPX01000008">
    <property type="protein sequence ID" value="SDZ23999.1"/>
    <property type="molecule type" value="Genomic_DNA"/>
</dbReference>
<evidence type="ECO:0000313" key="3">
    <source>
        <dbReference type="Proteomes" id="UP000198914"/>
    </source>
</evidence>
<keyword evidence="1" id="KW-0812">Transmembrane</keyword>
<reference evidence="3" key="1">
    <citation type="submission" date="2016-10" db="EMBL/GenBank/DDBJ databases">
        <authorList>
            <person name="Varghese N."/>
            <person name="Submissions S."/>
        </authorList>
    </citation>
    <scope>NUCLEOTIDE SEQUENCE [LARGE SCALE GENOMIC DNA]</scope>
    <source>
        <strain evidence="3">DSM 100420</strain>
    </source>
</reference>
<dbReference type="AlphaFoldDB" id="A0A1H3RGD0"/>
<gene>
    <name evidence="2" type="ORF">SAMN05444004_10883</name>
</gene>
<dbReference type="OrthoDB" id="7743161at2"/>
<proteinExistence type="predicted"/>
<feature type="transmembrane region" description="Helical" evidence="1">
    <location>
        <begin position="55"/>
        <end position="74"/>
    </location>
</feature>
<feature type="transmembrane region" description="Helical" evidence="1">
    <location>
        <begin position="21"/>
        <end position="43"/>
    </location>
</feature>
<protein>
    <submittedName>
        <fullName evidence="2">Uncharacterized protein</fullName>
    </submittedName>
</protein>
<accession>A0A1H3RGD0</accession>
<keyword evidence="3" id="KW-1185">Reference proteome</keyword>
<keyword evidence="1" id="KW-0472">Membrane</keyword>
<dbReference type="Proteomes" id="UP000198914">
    <property type="component" value="Unassembled WGS sequence"/>
</dbReference>
<feature type="transmembrane region" description="Helical" evidence="1">
    <location>
        <begin position="95"/>
        <end position="116"/>
    </location>
</feature>
<sequence>MGNLFHSLSDQTYRLALGQRIEVAIGQAFNVLRWAIVVGFARFLTMQAGSIWFNAIYWATSAMLFGYLASLFLLRPEVPLFRSVDRLWKRRLQTVANLVLCMVAFMLVFQGINALVDGIAVYRFSR</sequence>
<keyword evidence="1" id="KW-1133">Transmembrane helix</keyword>